<feature type="transmembrane region" description="Helical" evidence="11">
    <location>
        <begin position="169"/>
        <end position="198"/>
    </location>
</feature>
<organism evidence="12 13">
    <name type="scientific">Phaeoacremonium minimum (strain UCR-PA7)</name>
    <name type="common">Esca disease fungus</name>
    <name type="synonym">Togninia minima</name>
    <dbReference type="NCBI Taxonomy" id="1286976"/>
    <lineage>
        <taxon>Eukaryota</taxon>
        <taxon>Fungi</taxon>
        <taxon>Dikarya</taxon>
        <taxon>Ascomycota</taxon>
        <taxon>Pezizomycotina</taxon>
        <taxon>Sordariomycetes</taxon>
        <taxon>Sordariomycetidae</taxon>
        <taxon>Togniniales</taxon>
        <taxon>Togniniaceae</taxon>
        <taxon>Phaeoacremonium</taxon>
    </lineage>
</organism>
<dbReference type="GO" id="GO:0005886">
    <property type="term" value="C:plasma membrane"/>
    <property type="evidence" value="ECO:0007669"/>
    <property type="project" value="TreeGrafter"/>
</dbReference>
<evidence type="ECO:0000256" key="10">
    <source>
        <dbReference type="SAM" id="MobiDB-lite"/>
    </source>
</evidence>
<dbReference type="GO" id="GO:0000750">
    <property type="term" value="P:pheromone-dependent signal transduction involved in conjugation with cellular fusion"/>
    <property type="evidence" value="ECO:0007669"/>
    <property type="project" value="TreeGrafter"/>
</dbReference>
<evidence type="ECO:0000313" key="13">
    <source>
        <dbReference type="Proteomes" id="UP000014074"/>
    </source>
</evidence>
<evidence type="ECO:0000256" key="11">
    <source>
        <dbReference type="SAM" id="Phobius"/>
    </source>
</evidence>
<dbReference type="PANTHER" id="PTHR28097:SF1">
    <property type="entry name" value="PHEROMONE A FACTOR RECEPTOR"/>
    <property type="match status" value="1"/>
</dbReference>
<keyword evidence="13" id="KW-1185">Reference proteome</keyword>
<feature type="region of interest" description="Disordered" evidence="10">
    <location>
        <begin position="341"/>
        <end position="362"/>
    </location>
</feature>
<evidence type="ECO:0000256" key="1">
    <source>
        <dbReference type="ARBA" id="ARBA00004141"/>
    </source>
</evidence>
<gene>
    <name evidence="12" type="ORF">UCRPA7_1656</name>
</gene>
<feature type="transmembrane region" description="Helical" evidence="11">
    <location>
        <begin position="289"/>
        <end position="307"/>
    </location>
</feature>
<dbReference type="Proteomes" id="UP000014074">
    <property type="component" value="Unassembled WGS sequence"/>
</dbReference>
<evidence type="ECO:0000256" key="7">
    <source>
        <dbReference type="ARBA" id="ARBA00023136"/>
    </source>
</evidence>
<evidence type="ECO:0000256" key="5">
    <source>
        <dbReference type="ARBA" id="ARBA00022989"/>
    </source>
</evidence>
<feature type="compositionally biased region" description="Polar residues" evidence="10">
    <location>
        <begin position="344"/>
        <end position="362"/>
    </location>
</feature>
<keyword evidence="8 12" id="KW-0675">Receptor</keyword>
<evidence type="ECO:0000256" key="9">
    <source>
        <dbReference type="ARBA" id="ARBA00023224"/>
    </source>
</evidence>
<feature type="transmembrane region" description="Helical" evidence="11">
    <location>
        <begin position="128"/>
        <end position="149"/>
    </location>
</feature>
<dbReference type="HOGENOM" id="CLU_027592_3_0_1"/>
<dbReference type="GeneID" id="19321826"/>
<dbReference type="GO" id="GO:0004932">
    <property type="term" value="F:mating-type factor pheromone receptor activity"/>
    <property type="evidence" value="ECO:0007669"/>
    <property type="project" value="InterPro"/>
</dbReference>
<proteinExistence type="inferred from homology"/>
<evidence type="ECO:0000256" key="2">
    <source>
        <dbReference type="ARBA" id="ARBA00011085"/>
    </source>
</evidence>
<keyword evidence="3" id="KW-0589">Pheromone response</keyword>
<protein>
    <submittedName>
        <fullName evidence="12">Putative pheromone receptor 1 protein</fullName>
    </submittedName>
</protein>
<feature type="transmembrane region" description="Helical" evidence="11">
    <location>
        <begin position="12"/>
        <end position="32"/>
    </location>
</feature>
<evidence type="ECO:0000256" key="4">
    <source>
        <dbReference type="ARBA" id="ARBA00022692"/>
    </source>
</evidence>
<dbReference type="CDD" id="cd14966">
    <property type="entry name" value="7tmD_STE3"/>
    <property type="match status" value="1"/>
</dbReference>
<dbReference type="PANTHER" id="PTHR28097">
    <property type="entry name" value="PHEROMONE A FACTOR RECEPTOR"/>
    <property type="match status" value="1"/>
</dbReference>
<keyword evidence="4 11" id="KW-0812">Transmembrane</keyword>
<dbReference type="RefSeq" id="XP_007912426.1">
    <property type="nucleotide sequence ID" value="XM_007914235.1"/>
</dbReference>
<dbReference type="OrthoDB" id="2874149at2759"/>
<feature type="transmembrane region" description="Helical" evidence="11">
    <location>
        <begin position="86"/>
        <end position="107"/>
    </location>
</feature>
<comment type="subcellular location">
    <subcellularLocation>
        <location evidence="1">Membrane</location>
        <topology evidence="1">Multi-pass membrane protein</topology>
    </subcellularLocation>
</comment>
<dbReference type="EMBL" id="KB932897">
    <property type="protein sequence ID" value="EOO02858.1"/>
    <property type="molecule type" value="Genomic_DNA"/>
</dbReference>
<dbReference type="PRINTS" id="PR00899">
    <property type="entry name" value="GPCRSTE3"/>
</dbReference>
<evidence type="ECO:0000313" key="12">
    <source>
        <dbReference type="EMBL" id="EOO02858.1"/>
    </source>
</evidence>
<dbReference type="KEGG" id="tmn:UCRPA7_1656"/>
<accession>R8BU12</accession>
<comment type="similarity">
    <text evidence="2">Belongs to the G-protein coupled receptor 4 family.</text>
</comment>
<feature type="transmembrane region" description="Helical" evidence="11">
    <location>
        <begin position="230"/>
        <end position="249"/>
    </location>
</feature>
<dbReference type="AlphaFoldDB" id="R8BU12"/>
<evidence type="ECO:0000256" key="3">
    <source>
        <dbReference type="ARBA" id="ARBA00022507"/>
    </source>
</evidence>
<evidence type="ECO:0000256" key="8">
    <source>
        <dbReference type="ARBA" id="ARBA00023170"/>
    </source>
</evidence>
<dbReference type="InterPro" id="IPR001499">
    <property type="entry name" value="GPCR_STE3"/>
</dbReference>
<keyword evidence="5 11" id="KW-1133">Transmembrane helix</keyword>
<name>R8BU12_PHAM7</name>
<keyword evidence="6" id="KW-0297">G-protein coupled receptor</keyword>
<sequence>MDESGNGSTNTSLLVNVIIRVIFSFIAVGACWVPMRLLWKNRELAGTTLAIVVIILNLRDAVNPLIWHNDDIEHWFRGYGWCDLQIYTVMPLQTLYAASVFCIMNNLASQVALNRVTGLTSSEKRRKFIFQSLILFPVPLLQVILTYFVQIKRYDISAVIGCSALGVYYPNWMFLVFFLLPAPIFAFLAAVFAVVVYYRYRKVDRATREAVWNTCNSNAQSRSARTKRKLYFMALCIVIPYTPLQLAFAGQNIAVGWPWNLPYNFSQLHGPAWDIISFTPSAFVNSLDMYLWIVVFLTAVVFFVFFGRTKEAHDTYRRYLRFVGLGKIFPKLNEEWFPSESRNRGIQSGSRSWANRSSEYVK</sequence>
<keyword evidence="7 11" id="KW-0472">Membrane</keyword>
<keyword evidence="9" id="KW-0807">Transducer</keyword>
<reference evidence="13" key="1">
    <citation type="journal article" date="2013" name="Genome Announc.">
        <title>Draft genome sequence of the ascomycete Phaeoacremonium aleophilum strain UCR-PA7, a causal agent of the esca disease complex in grapevines.</title>
        <authorList>
            <person name="Blanco-Ulate B."/>
            <person name="Rolshausen P."/>
            <person name="Cantu D."/>
        </authorList>
    </citation>
    <scope>NUCLEOTIDE SEQUENCE [LARGE SCALE GENOMIC DNA]</scope>
    <source>
        <strain evidence="13">UCR-PA7</strain>
    </source>
</reference>
<dbReference type="eggNOG" id="ENOG502S44N">
    <property type="taxonomic scope" value="Eukaryota"/>
</dbReference>
<evidence type="ECO:0000256" key="6">
    <source>
        <dbReference type="ARBA" id="ARBA00023040"/>
    </source>
</evidence>
<dbReference type="Pfam" id="PF02076">
    <property type="entry name" value="STE3"/>
    <property type="match status" value="1"/>
</dbReference>